<name>A0ABV5GS41_9FLAO</name>
<evidence type="ECO:0000256" key="1">
    <source>
        <dbReference type="SAM" id="Phobius"/>
    </source>
</evidence>
<keyword evidence="1" id="KW-0812">Transmembrane</keyword>
<dbReference type="RefSeq" id="WP_236456874.1">
    <property type="nucleotide sequence ID" value="NZ_CBCSGE010000071.1"/>
</dbReference>
<protein>
    <submittedName>
        <fullName evidence="2">Uncharacterized protein</fullName>
    </submittedName>
</protein>
<comment type="caution">
    <text evidence="2">The sequence shown here is derived from an EMBL/GenBank/DDBJ whole genome shotgun (WGS) entry which is preliminary data.</text>
</comment>
<dbReference type="Proteomes" id="UP001589607">
    <property type="component" value="Unassembled WGS sequence"/>
</dbReference>
<keyword evidence="3" id="KW-1185">Reference proteome</keyword>
<dbReference type="EMBL" id="JBHMEY010000069">
    <property type="protein sequence ID" value="MFB9098210.1"/>
    <property type="molecule type" value="Genomic_DNA"/>
</dbReference>
<gene>
    <name evidence="2" type="ORF">ACFFVF_16985</name>
</gene>
<sequence length="178" mass="21334">MRKKKNLIIITVLIIGILCFCSFKYYAEKVKDKYCLTTQISSRIFDFNTFEVEVDENLKISDFKVINQNSGNTIFEKGKSRKGIVNDYGHRFFELYYKNRKEYEIGHFITDNWVTNDYKLKLSEIDGKIFPEFIITGKNASYYDFCYKRFEYNKQGKLERISFLSFDKKVYNVEEMTE</sequence>
<keyword evidence="1" id="KW-1133">Transmembrane helix</keyword>
<accession>A0ABV5GS41</accession>
<evidence type="ECO:0000313" key="3">
    <source>
        <dbReference type="Proteomes" id="UP001589607"/>
    </source>
</evidence>
<evidence type="ECO:0000313" key="2">
    <source>
        <dbReference type="EMBL" id="MFB9098210.1"/>
    </source>
</evidence>
<proteinExistence type="predicted"/>
<feature type="transmembrane region" description="Helical" evidence="1">
    <location>
        <begin position="7"/>
        <end position="27"/>
    </location>
</feature>
<organism evidence="2 3">
    <name type="scientific">Flavobacterium jumunjinense</name>
    <dbReference type="NCBI Taxonomy" id="998845"/>
    <lineage>
        <taxon>Bacteria</taxon>
        <taxon>Pseudomonadati</taxon>
        <taxon>Bacteroidota</taxon>
        <taxon>Flavobacteriia</taxon>
        <taxon>Flavobacteriales</taxon>
        <taxon>Flavobacteriaceae</taxon>
        <taxon>Flavobacterium</taxon>
    </lineage>
</organism>
<reference evidence="2 3" key="1">
    <citation type="submission" date="2024-09" db="EMBL/GenBank/DDBJ databases">
        <authorList>
            <person name="Sun Q."/>
            <person name="Mori K."/>
        </authorList>
    </citation>
    <scope>NUCLEOTIDE SEQUENCE [LARGE SCALE GENOMIC DNA]</scope>
    <source>
        <strain evidence="2 3">CECT 7955</strain>
    </source>
</reference>
<keyword evidence="1" id="KW-0472">Membrane</keyword>